<dbReference type="EMBL" id="JALP01000158">
    <property type="protein sequence ID" value="THG90370.1"/>
    <property type="molecule type" value="Genomic_DNA"/>
</dbReference>
<dbReference type="EMBL" id="ALPT02000017">
    <property type="protein sequence ID" value="KGA98020.1"/>
    <property type="molecule type" value="Genomic_DNA"/>
</dbReference>
<dbReference type="Proteomes" id="UP000002754">
    <property type="component" value="Unassembled WGS sequence"/>
</dbReference>
<dbReference type="RefSeq" id="WP_003321482.1">
    <property type="nucleotide sequence ID" value="NZ_ALPT02000017.1"/>
</dbReference>
<protein>
    <recommendedName>
        <fullName evidence="5">DUF3918 domain-containing protein</fullName>
    </recommendedName>
</protein>
<organism evidence="1 3">
    <name type="scientific">Alkalihalobacillus alcalophilus ATCC 27647 = CGMCC 1.3604</name>
    <dbReference type="NCBI Taxonomy" id="1218173"/>
    <lineage>
        <taxon>Bacteria</taxon>
        <taxon>Bacillati</taxon>
        <taxon>Bacillota</taxon>
        <taxon>Bacilli</taxon>
        <taxon>Bacillales</taxon>
        <taxon>Bacillaceae</taxon>
        <taxon>Alkalihalobacillus</taxon>
    </lineage>
</organism>
<reference evidence="1 3" key="1">
    <citation type="journal article" date="2014" name="Genome Announc.">
        <title>Draft Genome Sequence of Bacillus alcalophilus AV1934, a Classic Alkaliphile Isolated from Human Feces in 1934.</title>
        <authorList>
            <person name="Attie O."/>
            <person name="Jayaprakash A."/>
            <person name="Shah H."/>
            <person name="Paulsen I.T."/>
            <person name="Morino M."/>
            <person name="Takahashi Y."/>
            <person name="Narumi I."/>
            <person name="Sachidanandam R."/>
            <person name="Satoh K."/>
            <person name="Ito M."/>
            <person name="Krulwich T.A."/>
        </authorList>
    </citation>
    <scope>NUCLEOTIDE SEQUENCE [LARGE SCALE GENOMIC DNA]</scope>
    <source>
        <strain evidence="1 3">AV1934</strain>
    </source>
</reference>
<evidence type="ECO:0008006" key="5">
    <source>
        <dbReference type="Google" id="ProtNLM"/>
    </source>
</evidence>
<dbReference type="AlphaFoldDB" id="A0A094XGV2"/>
<keyword evidence="3" id="KW-1185">Reference proteome</keyword>
<dbReference type="STRING" id="1218173.BALCAV_0207005"/>
<evidence type="ECO:0000313" key="1">
    <source>
        <dbReference type="EMBL" id="KGA98020.1"/>
    </source>
</evidence>
<name>A0A094XGV2_ALKAL</name>
<dbReference type="eggNOG" id="ENOG5030DAU">
    <property type="taxonomic scope" value="Bacteria"/>
</dbReference>
<evidence type="ECO:0000313" key="4">
    <source>
        <dbReference type="Proteomes" id="UP000297014"/>
    </source>
</evidence>
<dbReference type="OrthoDB" id="2909154at2"/>
<accession>A0A094XGV2</accession>
<reference evidence="2 4" key="2">
    <citation type="submission" date="2014-01" db="EMBL/GenBank/DDBJ databases">
        <title>Draft genome sequencing of Bacillus alcalophilus CGMCC 1.3604.</title>
        <authorList>
            <person name="Yang J."/>
            <person name="Diao L."/>
            <person name="Yang S."/>
        </authorList>
    </citation>
    <scope>NUCLEOTIDE SEQUENCE [LARGE SCALE GENOMIC DNA]</scope>
    <source>
        <strain evidence="2 4">CGMCC 1.3604</strain>
    </source>
</reference>
<gene>
    <name evidence="2" type="ORF">AJ85_11295</name>
    <name evidence="1" type="ORF">BALCAV_0207005</name>
</gene>
<comment type="caution">
    <text evidence="1">The sequence shown here is derived from an EMBL/GenBank/DDBJ whole genome shotgun (WGS) entry which is preliminary data.</text>
</comment>
<sequence length="62" mass="7029">MRTTAISSLVAIGIGAAAYSMTSRRNKKKVQSFMKPITTFDMDNLVDKKTWKKTKKKVAKMF</sequence>
<proteinExistence type="predicted"/>
<evidence type="ECO:0000313" key="3">
    <source>
        <dbReference type="Proteomes" id="UP000002754"/>
    </source>
</evidence>
<evidence type="ECO:0000313" key="2">
    <source>
        <dbReference type="EMBL" id="THG90370.1"/>
    </source>
</evidence>
<dbReference type="Proteomes" id="UP000297014">
    <property type="component" value="Unassembled WGS sequence"/>
</dbReference>